<feature type="compositionally biased region" description="Basic residues" evidence="1">
    <location>
        <begin position="7"/>
        <end position="17"/>
    </location>
</feature>
<evidence type="ECO:0000313" key="2">
    <source>
        <dbReference type="EMBL" id="KAK5885484.1"/>
    </source>
</evidence>
<name>A0AAN8GN13_9TELE</name>
<sequence>MKEEERRRRRRRRRRRGGGGGGGEALKANRTEDQPTACRVLPACLLCSHITPEPLPDTTAAAAAGYSPLYRLALIAP</sequence>
<protein>
    <submittedName>
        <fullName evidence="2">Uncharacterized protein</fullName>
    </submittedName>
</protein>
<dbReference type="Proteomes" id="UP001335648">
    <property type="component" value="Unassembled WGS sequence"/>
</dbReference>
<dbReference type="AlphaFoldDB" id="A0AAN8GN13"/>
<reference evidence="2 3" key="1">
    <citation type="journal article" date="2023" name="Mol. Biol. Evol.">
        <title>Genomics of Secondarily Temperate Adaptation in the Only Non-Antarctic Icefish.</title>
        <authorList>
            <person name="Rivera-Colon A.G."/>
            <person name="Rayamajhi N."/>
            <person name="Minhas B.F."/>
            <person name="Madrigal G."/>
            <person name="Bilyk K.T."/>
            <person name="Yoon V."/>
            <person name="Hune M."/>
            <person name="Gregory S."/>
            <person name="Cheng C.H.C."/>
            <person name="Catchen J.M."/>
        </authorList>
    </citation>
    <scope>NUCLEOTIDE SEQUENCE [LARGE SCALE GENOMIC DNA]</scope>
    <source>
        <strain evidence="2">JC2023a</strain>
    </source>
</reference>
<gene>
    <name evidence="2" type="ORF">CesoFtcFv8_019188</name>
</gene>
<comment type="caution">
    <text evidence="2">The sequence shown here is derived from an EMBL/GenBank/DDBJ whole genome shotgun (WGS) entry which is preliminary data.</text>
</comment>
<feature type="region of interest" description="Disordered" evidence="1">
    <location>
        <begin position="1"/>
        <end position="34"/>
    </location>
</feature>
<accession>A0AAN8GN13</accession>
<evidence type="ECO:0000256" key="1">
    <source>
        <dbReference type="SAM" id="MobiDB-lite"/>
    </source>
</evidence>
<organism evidence="2 3">
    <name type="scientific">Champsocephalus esox</name>
    <name type="common">pike icefish</name>
    <dbReference type="NCBI Taxonomy" id="159716"/>
    <lineage>
        <taxon>Eukaryota</taxon>
        <taxon>Metazoa</taxon>
        <taxon>Chordata</taxon>
        <taxon>Craniata</taxon>
        <taxon>Vertebrata</taxon>
        <taxon>Euteleostomi</taxon>
        <taxon>Actinopterygii</taxon>
        <taxon>Neopterygii</taxon>
        <taxon>Teleostei</taxon>
        <taxon>Neoteleostei</taxon>
        <taxon>Acanthomorphata</taxon>
        <taxon>Eupercaria</taxon>
        <taxon>Perciformes</taxon>
        <taxon>Notothenioidei</taxon>
        <taxon>Channichthyidae</taxon>
        <taxon>Champsocephalus</taxon>
    </lineage>
</organism>
<keyword evidence="3" id="KW-1185">Reference proteome</keyword>
<proteinExistence type="predicted"/>
<evidence type="ECO:0000313" key="3">
    <source>
        <dbReference type="Proteomes" id="UP001335648"/>
    </source>
</evidence>
<dbReference type="EMBL" id="JAULUE010002060">
    <property type="protein sequence ID" value="KAK5885484.1"/>
    <property type="molecule type" value="Genomic_DNA"/>
</dbReference>